<proteinExistence type="predicted"/>
<dbReference type="SMART" id="SM00382">
    <property type="entry name" value="AAA"/>
    <property type="match status" value="1"/>
</dbReference>
<keyword evidence="2 4" id="KW-0067">ATP-binding</keyword>
<dbReference type="InterPro" id="IPR003439">
    <property type="entry name" value="ABC_transporter-like_ATP-bd"/>
</dbReference>
<organism evidence="4 5">
    <name type="scientific">Alicyclobacillus dauci</name>
    <dbReference type="NCBI Taxonomy" id="1475485"/>
    <lineage>
        <taxon>Bacteria</taxon>
        <taxon>Bacillati</taxon>
        <taxon>Bacillota</taxon>
        <taxon>Bacilli</taxon>
        <taxon>Bacillales</taxon>
        <taxon>Alicyclobacillaceae</taxon>
        <taxon>Alicyclobacillus</taxon>
    </lineage>
</organism>
<evidence type="ECO:0000256" key="1">
    <source>
        <dbReference type="ARBA" id="ARBA00022741"/>
    </source>
</evidence>
<evidence type="ECO:0000259" key="3">
    <source>
        <dbReference type="PROSITE" id="PS50893"/>
    </source>
</evidence>
<keyword evidence="5" id="KW-1185">Reference proteome</keyword>
<dbReference type="PANTHER" id="PTHR43158">
    <property type="entry name" value="SKFA PEPTIDE EXPORT ATP-BINDING PROTEIN SKFE"/>
    <property type="match status" value="1"/>
</dbReference>
<dbReference type="InterPro" id="IPR027417">
    <property type="entry name" value="P-loop_NTPase"/>
</dbReference>
<dbReference type="CDD" id="cd03230">
    <property type="entry name" value="ABC_DR_subfamily_A"/>
    <property type="match status" value="1"/>
</dbReference>
<dbReference type="PROSITE" id="PS50893">
    <property type="entry name" value="ABC_TRANSPORTER_2"/>
    <property type="match status" value="1"/>
</dbReference>
<dbReference type="Proteomes" id="UP001164803">
    <property type="component" value="Chromosome"/>
</dbReference>
<evidence type="ECO:0000256" key="2">
    <source>
        <dbReference type="ARBA" id="ARBA00022840"/>
    </source>
</evidence>
<protein>
    <submittedName>
        <fullName evidence="4">ABC transporter ATP-binding protein</fullName>
    </submittedName>
</protein>
<dbReference type="Pfam" id="PF00005">
    <property type="entry name" value="ABC_tran"/>
    <property type="match status" value="1"/>
</dbReference>
<gene>
    <name evidence="4" type="ORF">NZD86_04370</name>
</gene>
<name>A0ABY6Z4D7_9BACL</name>
<sequence>MSTEQAVIQFEHTTKRFGRKLAVSDVSGSFPRGSVVGLIGPNGSGKSTLLKLAAGLIRPTSGKVWVSGNVVNGRIRSGVSFLPDTNSLYPFYTVGETIHYCVQAFPDFDLNKALKMMEFLELSHGQKVSHLSKGKYSRLKLVVTLSRETPLVLMDEPLSGLDPMVRKSILKSLIEFVDVDWQTVVLSTHEVAEIEPLLDHVALIHQGQLKGFDTVDNIRAEHNTSLVTWMEALVQEAKEYQGSASVSV</sequence>
<dbReference type="GO" id="GO:0005524">
    <property type="term" value="F:ATP binding"/>
    <property type="evidence" value="ECO:0007669"/>
    <property type="project" value="UniProtKB-KW"/>
</dbReference>
<dbReference type="Gene3D" id="3.40.50.300">
    <property type="entry name" value="P-loop containing nucleotide triphosphate hydrolases"/>
    <property type="match status" value="1"/>
</dbReference>
<reference evidence="4" key="1">
    <citation type="submission" date="2022-08" db="EMBL/GenBank/DDBJ databases">
        <title>Alicyclobacillus dauci DSM2870, complete genome.</title>
        <authorList>
            <person name="Wang Q."/>
            <person name="Cai R."/>
            <person name="Wang Z."/>
        </authorList>
    </citation>
    <scope>NUCLEOTIDE SEQUENCE</scope>
    <source>
        <strain evidence="4">DSM 28700</strain>
    </source>
</reference>
<feature type="domain" description="ABC transporter" evidence="3">
    <location>
        <begin position="8"/>
        <end position="231"/>
    </location>
</feature>
<dbReference type="SUPFAM" id="SSF52540">
    <property type="entry name" value="P-loop containing nucleoside triphosphate hydrolases"/>
    <property type="match status" value="1"/>
</dbReference>
<evidence type="ECO:0000313" key="4">
    <source>
        <dbReference type="EMBL" id="WAH37744.1"/>
    </source>
</evidence>
<dbReference type="EMBL" id="CP104064">
    <property type="protein sequence ID" value="WAH37744.1"/>
    <property type="molecule type" value="Genomic_DNA"/>
</dbReference>
<dbReference type="RefSeq" id="WP_268045263.1">
    <property type="nucleotide sequence ID" value="NZ_CP104064.1"/>
</dbReference>
<accession>A0ABY6Z4D7</accession>
<dbReference type="PANTHER" id="PTHR43158:SF1">
    <property type="entry name" value="ABC TRANSPORTER, ATP-BINDING PROTEIN"/>
    <property type="match status" value="1"/>
</dbReference>
<evidence type="ECO:0000313" key="5">
    <source>
        <dbReference type="Proteomes" id="UP001164803"/>
    </source>
</evidence>
<dbReference type="InterPro" id="IPR003593">
    <property type="entry name" value="AAA+_ATPase"/>
</dbReference>
<keyword evidence="1" id="KW-0547">Nucleotide-binding</keyword>